<dbReference type="SUPFAM" id="SSF58104">
    <property type="entry name" value="Methyl-accepting chemotaxis protein (MCP) signaling domain"/>
    <property type="match status" value="1"/>
</dbReference>
<protein>
    <submittedName>
        <fullName evidence="7">Methyl-accepting chemotaxis protein</fullName>
    </submittedName>
</protein>
<dbReference type="Pfam" id="PF00015">
    <property type="entry name" value="MCPsignal"/>
    <property type="match status" value="1"/>
</dbReference>
<feature type="domain" description="Methyl-accepting transducer" evidence="5">
    <location>
        <begin position="208"/>
        <end position="444"/>
    </location>
</feature>
<dbReference type="PANTHER" id="PTHR32089:SF120">
    <property type="entry name" value="METHYL-ACCEPTING CHEMOTAXIS PROTEIN TLPQ"/>
    <property type="match status" value="1"/>
</dbReference>
<name>A0ABV0J788_9CYAN</name>
<keyword evidence="4" id="KW-0812">Transmembrane</keyword>
<organism evidence="7 8">
    <name type="scientific">Trichocoleus desertorum GB2-A4</name>
    <dbReference type="NCBI Taxonomy" id="2933944"/>
    <lineage>
        <taxon>Bacteria</taxon>
        <taxon>Bacillati</taxon>
        <taxon>Cyanobacteriota</taxon>
        <taxon>Cyanophyceae</taxon>
        <taxon>Leptolyngbyales</taxon>
        <taxon>Trichocoleusaceae</taxon>
        <taxon>Trichocoleus</taxon>
    </lineage>
</organism>
<dbReference type="Proteomes" id="UP001464891">
    <property type="component" value="Unassembled WGS sequence"/>
</dbReference>
<gene>
    <name evidence="7" type="ORF">NC998_11095</name>
</gene>
<dbReference type="PRINTS" id="PR00260">
    <property type="entry name" value="CHEMTRNSDUCR"/>
</dbReference>
<comment type="caution">
    <text evidence="7">The sequence shown here is derived from an EMBL/GenBank/DDBJ whole genome shotgun (WGS) entry which is preliminary data.</text>
</comment>
<proteinExistence type="inferred from homology"/>
<dbReference type="SMART" id="SM00304">
    <property type="entry name" value="HAMP"/>
    <property type="match status" value="1"/>
</dbReference>
<feature type="domain" description="HAMP" evidence="6">
    <location>
        <begin position="149"/>
        <end position="203"/>
    </location>
</feature>
<dbReference type="PROSITE" id="PS50111">
    <property type="entry name" value="CHEMOTAXIS_TRANSDUC_2"/>
    <property type="match status" value="1"/>
</dbReference>
<feature type="transmembrane region" description="Helical" evidence="4">
    <location>
        <begin position="124"/>
        <end position="147"/>
    </location>
</feature>
<dbReference type="InterPro" id="IPR004090">
    <property type="entry name" value="Chemotax_Me-accpt_rcpt"/>
</dbReference>
<dbReference type="InterPro" id="IPR003660">
    <property type="entry name" value="HAMP_dom"/>
</dbReference>
<keyword evidence="4" id="KW-0472">Membrane</keyword>
<dbReference type="PANTHER" id="PTHR32089">
    <property type="entry name" value="METHYL-ACCEPTING CHEMOTAXIS PROTEIN MCPB"/>
    <property type="match status" value="1"/>
</dbReference>
<evidence type="ECO:0000259" key="5">
    <source>
        <dbReference type="PROSITE" id="PS50111"/>
    </source>
</evidence>
<comment type="similarity">
    <text evidence="2">Belongs to the methyl-accepting chemotaxis (MCP) protein family.</text>
</comment>
<accession>A0ABV0J788</accession>
<dbReference type="SMART" id="SM00283">
    <property type="entry name" value="MA"/>
    <property type="match status" value="1"/>
</dbReference>
<evidence type="ECO:0000256" key="3">
    <source>
        <dbReference type="PROSITE-ProRule" id="PRU00284"/>
    </source>
</evidence>
<evidence type="ECO:0000256" key="1">
    <source>
        <dbReference type="ARBA" id="ARBA00023224"/>
    </source>
</evidence>
<dbReference type="Pfam" id="PF00672">
    <property type="entry name" value="HAMP"/>
    <property type="match status" value="1"/>
</dbReference>
<evidence type="ECO:0000313" key="8">
    <source>
        <dbReference type="Proteomes" id="UP001464891"/>
    </source>
</evidence>
<dbReference type="CDD" id="cd06225">
    <property type="entry name" value="HAMP"/>
    <property type="match status" value="1"/>
</dbReference>
<evidence type="ECO:0000259" key="6">
    <source>
        <dbReference type="PROSITE" id="PS50885"/>
    </source>
</evidence>
<evidence type="ECO:0000313" key="7">
    <source>
        <dbReference type="EMBL" id="MEP0817644.1"/>
    </source>
</evidence>
<keyword evidence="1 3" id="KW-0807">Transducer</keyword>
<dbReference type="InterPro" id="IPR004089">
    <property type="entry name" value="MCPsignal_dom"/>
</dbReference>
<evidence type="ECO:0000256" key="2">
    <source>
        <dbReference type="ARBA" id="ARBA00029447"/>
    </source>
</evidence>
<dbReference type="Gene3D" id="1.10.287.950">
    <property type="entry name" value="Methyl-accepting chemotaxis protein"/>
    <property type="match status" value="1"/>
</dbReference>
<keyword evidence="4" id="KW-1133">Transmembrane helix</keyword>
<keyword evidence="8" id="KW-1185">Reference proteome</keyword>
<reference evidence="7 8" key="1">
    <citation type="submission" date="2022-04" db="EMBL/GenBank/DDBJ databases">
        <title>Positive selection, recombination, and allopatry shape intraspecific diversity of widespread and dominant cyanobacteria.</title>
        <authorList>
            <person name="Wei J."/>
            <person name="Shu W."/>
            <person name="Hu C."/>
        </authorList>
    </citation>
    <scope>NUCLEOTIDE SEQUENCE [LARGE SCALE GENOMIC DNA]</scope>
    <source>
        <strain evidence="7 8">GB2-A4</strain>
    </source>
</reference>
<dbReference type="RefSeq" id="WP_206755438.1">
    <property type="nucleotide sequence ID" value="NZ_JAMPKM010000005.1"/>
</dbReference>
<evidence type="ECO:0000256" key="4">
    <source>
        <dbReference type="SAM" id="Phobius"/>
    </source>
</evidence>
<dbReference type="PROSITE" id="PS50885">
    <property type="entry name" value="HAMP"/>
    <property type="match status" value="1"/>
</dbReference>
<sequence length="487" mass="53356">MVLGVARMVRNVRGYLLFPEDKSYIQSYDQGLELFNQSYGKLDQQAQSLERQQQIADLAKKVNRNEAIAQKIFELIDSGQLVEAKALMKSLRMDDIDEARQQILQVEQAALQRLEQESESAQKLVVVSVFLGVVISVVFNLIIGLWLSRQVESQIAEIVDVAEKISVGDLTVKLKTDISDRNEIGQLLLAFQRMIRGLSGFVGQVQQSGIQVTASITKLTAFGKQLEATVTEQVASTREVVATAKQIAVTSEDLVQTMEVVAAKSQTTAASASVSQVNLTAMANSMQQLMRSTTSITSRLEVIREKAQSINGVIKTITKVADQTNLLSLNAAIEAEKAGEQGLGFAVVAREIRRLADQTAVATLDIEQTVKEMQASVSTGVMEMDKFNQEVKQGAEEVREISQQMGQIIEQVTTLTPQFLIVTQGMETQAQGAQQISDVMVQLSDVSTQTADSLQEINRAIAQLGEVAQGLHQEIARFQVSDRPISP</sequence>
<dbReference type="EMBL" id="JAMPKM010000005">
    <property type="protein sequence ID" value="MEP0817644.1"/>
    <property type="molecule type" value="Genomic_DNA"/>
</dbReference>